<name>A0ABV2XC56_9NOCA</name>
<proteinExistence type="predicted"/>
<organism evidence="1 2">
    <name type="scientific">Nocardia niwae</name>
    <dbReference type="NCBI Taxonomy" id="626084"/>
    <lineage>
        <taxon>Bacteria</taxon>
        <taxon>Bacillati</taxon>
        <taxon>Actinomycetota</taxon>
        <taxon>Actinomycetes</taxon>
        <taxon>Mycobacteriales</taxon>
        <taxon>Nocardiaceae</taxon>
        <taxon>Nocardia</taxon>
    </lineage>
</organism>
<comment type="caution">
    <text evidence="1">The sequence shown here is derived from an EMBL/GenBank/DDBJ whole genome shotgun (WGS) entry which is preliminary data.</text>
</comment>
<evidence type="ECO:0000313" key="1">
    <source>
        <dbReference type="EMBL" id="MEU2123479.1"/>
    </source>
</evidence>
<evidence type="ECO:0000313" key="2">
    <source>
        <dbReference type="Proteomes" id="UP001550535"/>
    </source>
</evidence>
<gene>
    <name evidence="1" type="ORF">ABZ507_16845</name>
</gene>
<accession>A0ABV2XC56</accession>
<keyword evidence="2" id="KW-1185">Reference proteome</keyword>
<dbReference type="RefSeq" id="WP_357804508.1">
    <property type="nucleotide sequence ID" value="NZ_JBEYBM010000008.1"/>
</dbReference>
<reference evidence="1 2" key="1">
    <citation type="submission" date="2024-06" db="EMBL/GenBank/DDBJ databases">
        <title>The Natural Products Discovery Center: Release of the First 8490 Sequenced Strains for Exploring Actinobacteria Biosynthetic Diversity.</title>
        <authorList>
            <person name="Kalkreuter E."/>
            <person name="Kautsar S.A."/>
            <person name="Yang D."/>
            <person name="Bader C.D."/>
            <person name="Teijaro C.N."/>
            <person name="Fluegel L."/>
            <person name="Davis C.M."/>
            <person name="Simpson J.R."/>
            <person name="Lauterbach L."/>
            <person name="Steele A.D."/>
            <person name="Gui C."/>
            <person name="Meng S."/>
            <person name="Li G."/>
            <person name="Viehrig K."/>
            <person name="Ye F."/>
            <person name="Su P."/>
            <person name="Kiefer A.F."/>
            <person name="Nichols A."/>
            <person name="Cepeda A.J."/>
            <person name="Yan W."/>
            <person name="Fan B."/>
            <person name="Jiang Y."/>
            <person name="Adhikari A."/>
            <person name="Zheng C.-J."/>
            <person name="Schuster L."/>
            <person name="Cowan T.M."/>
            <person name="Smanski M.J."/>
            <person name="Chevrette M.G."/>
            <person name="De Carvalho L.P.S."/>
            <person name="Shen B."/>
        </authorList>
    </citation>
    <scope>NUCLEOTIDE SEQUENCE [LARGE SCALE GENOMIC DNA]</scope>
    <source>
        <strain evidence="1 2">NPDC019434</strain>
    </source>
</reference>
<protein>
    <submittedName>
        <fullName evidence="1">Uncharacterized protein</fullName>
    </submittedName>
</protein>
<sequence>MRIRYAQPQEHEAEHLANMPTAQHITRWTAPEEWVLPDSAPVTARRLLDALGPGQG</sequence>
<dbReference type="Proteomes" id="UP001550535">
    <property type="component" value="Unassembled WGS sequence"/>
</dbReference>
<dbReference type="EMBL" id="JBEYBR010000040">
    <property type="protein sequence ID" value="MEU2123479.1"/>
    <property type="molecule type" value="Genomic_DNA"/>
</dbReference>